<feature type="region of interest" description="Disordered" evidence="1">
    <location>
        <begin position="42"/>
        <end position="66"/>
    </location>
</feature>
<comment type="caution">
    <text evidence="2">The sequence shown here is derived from an EMBL/GenBank/DDBJ whole genome shotgun (WGS) entry which is preliminary data.</text>
</comment>
<sequence>MRPHPSIYAPRRVVSLVLFLGLAAALVLGAAGCGKKPLAPSRYGGAPATSGEQQAWSPPPAPAQAIPEQDLGQQQVLPEAQPPVYTSTGESVPVFEDVYQLASFSQQEYATGFERQARDAGFDVRLEDAMVNGQTYYRVIGSIRGTEDEIKQSLAKLGVNPVQRSRMRIEGAPTPYPTGSAYAPAAPETTSGVSAAPYGNQTAAPYGSTWQEPAPSTAMSSGAPAQLEGEQAPAYDGTGYASEDVQVPPPPGDALAGSAAQTPQQQDPLLGPSYRAPMQQQAPAATNQVSAGTQTASVSKRPVSEPQAKSGIIPPSAPPTFAGSASCQEKNGNLVASAVGRADEPLRAERIAVDQAKRSLLLCVQAYQDKEGLSSGARLTEVPIQYLLISDPQRRPDGSVFVSVGIAIEDIPKLSAGR</sequence>
<dbReference type="EMBL" id="QMIF01000001">
    <property type="protein sequence ID" value="TVM36700.1"/>
    <property type="molecule type" value="Genomic_DNA"/>
</dbReference>
<protein>
    <recommendedName>
        <fullName evidence="4">SPOR domain-containing protein</fullName>
    </recommendedName>
</protein>
<evidence type="ECO:0000256" key="1">
    <source>
        <dbReference type="SAM" id="MobiDB-lite"/>
    </source>
</evidence>
<feature type="region of interest" description="Disordered" evidence="1">
    <location>
        <begin position="169"/>
        <end position="325"/>
    </location>
</feature>
<gene>
    <name evidence="2" type="ORF">DQK91_01915</name>
</gene>
<dbReference type="Proteomes" id="UP000434052">
    <property type="component" value="Unassembled WGS sequence"/>
</dbReference>
<dbReference type="OrthoDB" id="9826584at2"/>
<name>A0A6P1ZMF0_9BACT</name>
<organism evidence="2 3">
    <name type="scientific">Oceanidesulfovibrio marinus</name>
    <dbReference type="NCBI Taxonomy" id="370038"/>
    <lineage>
        <taxon>Bacteria</taxon>
        <taxon>Pseudomonadati</taxon>
        <taxon>Thermodesulfobacteriota</taxon>
        <taxon>Desulfovibrionia</taxon>
        <taxon>Desulfovibrionales</taxon>
        <taxon>Desulfovibrionaceae</taxon>
        <taxon>Oceanidesulfovibrio</taxon>
    </lineage>
</organism>
<dbReference type="AlphaFoldDB" id="A0A6P1ZMF0"/>
<proteinExistence type="predicted"/>
<evidence type="ECO:0000313" key="3">
    <source>
        <dbReference type="Proteomes" id="UP000434052"/>
    </source>
</evidence>
<dbReference type="PROSITE" id="PS51257">
    <property type="entry name" value="PROKAR_LIPOPROTEIN"/>
    <property type="match status" value="1"/>
</dbReference>
<dbReference type="RefSeq" id="WP_144233750.1">
    <property type="nucleotide sequence ID" value="NZ_QMIF01000001.1"/>
</dbReference>
<feature type="compositionally biased region" description="Polar residues" evidence="1">
    <location>
        <begin position="278"/>
        <end position="298"/>
    </location>
</feature>
<feature type="compositionally biased region" description="Polar residues" evidence="1">
    <location>
        <begin position="188"/>
        <end position="211"/>
    </location>
</feature>
<evidence type="ECO:0008006" key="4">
    <source>
        <dbReference type="Google" id="ProtNLM"/>
    </source>
</evidence>
<accession>A0A6P1ZMF0</accession>
<evidence type="ECO:0000313" key="2">
    <source>
        <dbReference type="EMBL" id="TVM36700.1"/>
    </source>
</evidence>
<reference evidence="2 3" key="1">
    <citation type="submission" date="2018-06" db="EMBL/GenBank/DDBJ databases">
        <title>Complete genome of Desulfovibrio marinus P48SEP.</title>
        <authorList>
            <person name="Crispim J.S."/>
            <person name="Vidigal P.M.P."/>
            <person name="Silva L.C.F."/>
            <person name="Araujo L.C."/>
            <person name="Laguardia C.N."/>
            <person name="Dias R.S."/>
            <person name="Sousa M.P."/>
            <person name="Paula S.O."/>
            <person name="Silva C."/>
        </authorList>
    </citation>
    <scope>NUCLEOTIDE SEQUENCE [LARGE SCALE GENOMIC DNA]</scope>
    <source>
        <strain evidence="2 3">P48SEP</strain>
    </source>
</reference>